<dbReference type="EC" id="3.5.1.28" evidence="3"/>
<dbReference type="GO" id="GO:0016020">
    <property type="term" value="C:membrane"/>
    <property type="evidence" value="ECO:0007669"/>
    <property type="project" value="InterPro"/>
</dbReference>
<protein>
    <submittedName>
        <fullName evidence="3">N-acetylmuramoyl-L-alanine amidase LytC</fullName>
        <ecNumber evidence="3">3.5.1.28</ecNumber>
    </submittedName>
</protein>
<evidence type="ECO:0000256" key="2">
    <source>
        <dbReference type="SAM" id="SignalP"/>
    </source>
</evidence>
<feature type="region of interest" description="Disordered" evidence="1">
    <location>
        <begin position="1909"/>
        <end position="1936"/>
    </location>
</feature>
<dbReference type="PANTHER" id="PTHR30032">
    <property type="entry name" value="N-ACETYLMURAMOYL-L-ALANINE AMIDASE-RELATED"/>
    <property type="match status" value="1"/>
</dbReference>
<dbReference type="Pfam" id="PF04122">
    <property type="entry name" value="CW_binding_2"/>
    <property type="match status" value="3"/>
</dbReference>
<dbReference type="Pfam" id="PF05345">
    <property type="entry name" value="He_PIG"/>
    <property type="match status" value="3"/>
</dbReference>
<feature type="compositionally biased region" description="Polar residues" evidence="1">
    <location>
        <begin position="2310"/>
        <end position="2326"/>
    </location>
</feature>
<evidence type="ECO:0000313" key="3">
    <source>
        <dbReference type="EMBL" id="SQB63392.1"/>
    </source>
</evidence>
<dbReference type="InterPro" id="IPR015919">
    <property type="entry name" value="Cadherin-like_sf"/>
</dbReference>
<dbReference type="EMBL" id="UASJ01000001">
    <property type="protein sequence ID" value="SQB63392.1"/>
    <property type="molecule type" value="Genomic_DNA"/>
</dbReference>
<dbReference type="SUPFAM" id="SSF49313">
    <property type="entry name" value="Cadherin-like"/>
    <property type="match status" value="1"/>
</dbReference>
<feature type="chain" id="PRO_5015873252" evidence="2">
    <location>
        <begin position="30"/>
        <end position="4054"/>
    </location>
</feature>
<feature type="compositionally biased region" description="Polar residues" evidence="1">
    <location>
        <begin position="1911"/>
        <end position="1921"/>
    </location>
</feature>
<organism evidence="3 4">
    <name type="scientific">Mobiluncus curtisii</name>
    <dbReference type="NCBI Taxonomy" id="2051"/>
    <lineage>
        <taxon>Bacteria</taxon>
        <taxon>Bacillati</taxon>
        <taxon>Actinomycetota</taxon>
        <taxon>Actinomycetes</taxon>
        <taxon>Actinomycetales</taxon>
        <taxon>Actinomycetaceae</taxon>
        <taxon>Mobiluncus</taxon>
    </lineage>
</organism>
<dbReference type="GO" id="GO:0005975">
    <property type="term" value="P:carbohydrate metabolic process"/>
    <property type="evidence" value="ECO:0007669"/>
    <property type="project" value="UniProtKB-ARBA"/>
</dbReference>
<dbReference type="GO" id="GO:0005509">
    <property type="term" value="F:calcium ion binding"/>
    <property type="evidence" value="ECO:0007669"/>
    <property type="project" value="InterPro"/>
</dbReference>
<gene>
    <name evidence="3" type="primary">lytC_1</name>
    <name evidence="3" type="ORF">NCTC11820_00161</name>
</gene>
<dbReference type="RefSeq" id="WP_236589761.1">
    <property type="nucleotide sequence ID" value="NZ_CP068112.1"/>
</dbReference>
<dbReference type="GeneID" id="55564687"/>
<sequence length="4054" mass="424542">MGILRRMTVAGTALALTLMGLALPTRAIAEDRAAYPGAIDLPAWITDGKREPIKSDASPQDNWVVTGKVVTYRSGERAGANDDPGEKLVAGINVYARYQANNGAWSPVFKATTKDASTDSKTGRPSNYAIKMRDFVDYNGELGQFRPGEGKAQRLQVWINPEQVPGYRLTFSERTGGVVQGYSTPKDFNYQFNQMMQWGYTPFGKSTQVSQMNIGLIRVANSADELDLGNGVNIEPSLPSASAKKTLKGYVRWENQTLNRGGGNAYVGRPNIEDYPVNTPVVDYVVVAAVKDKNGAVEARCTTTTEVPNDDGKSPNWQINFRQDVDVKNMKFQVFKGDCRPGNVRLERLPMRMGYWSPFPTTVDSWGTPLESTLGSANRGWTGLPGTWANNVRVLLRPLQMELTPHGTNSGPDAGTQSFYGDTVTVDYSRLPLNTPLVARLYTGKLNDDGSGRPIDSINFKATGEKGTGSLTFNTPLKGDTFQEYWVDVVPQKIDKNPELQVLASQSFLYKPIRLGINSGKVNETGAYTIYQKAPDATSSGVKLTECQVISKEPIDATTRQDSLPSNLKRDTSAGSNGCTLQGVPEKSGTYSLWVRFNFTDGSGKNHTIVQYLPWKVAPRLKPQIESGTPDSEMNKFSPLEKFPAIGVPYSGLVSPYADWQGRHFTYQVFDSEPGASSVALEPAADGMVSLRDGSVDSGLRFDPATGQVTGTTQAGKSAVFWVKATDEDGGVTPAEKFEIHPGSPLILQRAQLPTGSSGSEYQNANGTPIVIWVSGGQPTTDKLTVSGGPELSRNTYSNVEILGIYDGENHKVNTTDIGGINCSTQTSGNGKYILCSGQPKVSQVTTYYLQVKYTDSAGRTLDGSKYNLPQIKGLSTLSGAEGWLKMTLLPKITVDTSSDPNVTSMELPDGTKGLSYGPQDVKKYLSGGTGNFANYTFSAAGLPAGLTMDANGVITGKPVETTTLNGAAVTVYLRGKDGTAAERSSTSVNFTLRIKTDFKAVKDVLSATARGGNTYTSREPLLDMSSAGITGGVSPYSYKLQYKYSENDDWQNAALSGGRYQVPNADGNPSGLLLDSNGKLVGATMGKDSFPQLRVVVTDADTVSCQQGCPVNVGLNLKRVDDRRPSVVEGASLTVNVGETATGALPVNDPSGTPQKYTVTDAVLPRGVALTVDEDTGAYTLTATHETKADNSGSVTLSVTGANGAKAEVILRVHVMDQRIPQTNNNVAISLEQGIPVPATAKVSGAVDAAHSPEIKCFVPANYASGDCPTTAQKLPGLVGVTLKPNGTLTGTPVKGDVGEHQVPLKALGVNGKWSAEFSTTMTVSPSTLVFEPGLAPGGTTGQPYEWTFSPATGAEGLTKQYLVLDPNGHPVDGCTVNNHGSKPKLQCDANALQNKVTYTLRVSAGTGDVAVNIDRAFTPAIYPPLKFGSYTLPSAAVKAVYRRNDGSTFSFTAAGGSGSYGFSFQAGSKHRKATPPSSCTGWALYTTNDEYSGLCLESDGRITGTPTVAGVIDFSKLEVLDSAQHRAGLPTDVEKMLVINPPLEFTTPCVKPTSGTDYPCQGERNQPVAANGKLKIATVSGGATPYRNLRVEGLEAYNAGAASSTPKLRAEWCDGNQTSNTVGDICLTGTWSKTMSPGSSLNISVTGAAGRTVTVEVFIPVSTDLKFTDKPSGALPRGVTLEQATNGGKPGNISDTAWDSVKDNVKSGLPTVGISLDKDAVKDGNSGGVPALVKGGVGPYTYLTVPCDNTDASGNCALGDTGLFLDKSTGQLVGTPKPGTSAAVVVSVTDSDSPAQTKKSNLVFSIADTRKPVVRATKINAEVDTAVHQVIPVNDGSGQYRSISDSGKPRWMSLTLTNNVLTVTGTPESGDVTRADGTFSVQVTDANGNVSESATITYTVEDNRVPDLSSLTNGSSRDLTGTEGQGIQGWTPLPKDAAGYGPKITKWKVEGLPQGVTFNPATGTLSPNKIASGESGTYPITITATTENGKTATIVKTLEVRASDLTVTESKVQNLTGGQLTSPVTVATVSGGAGNYGLDVQGLPNGVTAELDNSGNIVLKGTIPAGNNDFPVTFTVRDADGVERTLTRTLHIGAGLSVAKTTMPTATIGKAYEQRCLGVSGGTEPYGISGTLNGLPEGMALAANAGGKDICLTGTPSGNAGAFTVTFTLQDSATNPPATKEVTLTIPVNDEFTANRPTPPMGNLYVGSKTTDFTPTEGKGDTCYGLDASGACQKAKFTYSASGLPAGLSINPQTGVISGTPTEPVKNREISVTVASNAPGGDAVTQTFMITVASAFSNPENQFHMPSAASSTSLDGNGTVKNDSNQVLSAPEIKKNGQVIATGKYSIHGGTPDSQGNYPLGDTGLALTPDGKLVGTLKPGQPLAAGNDGTFGLGSYAVVLQDDAGGDQIGPQTIAFTVTDTRKPAITVTSATVEVGQAADISIGVTGGSGKIDTVELMSCNPGNNNVRVDGATIKVLAAAFTKGGTTACQVKITDHNGLAKTEPFTIKVNDSRLPKFNASNRERYAWQGLDFAKVTLGSNTKPGIPVMTWLVDPATDASAAPLKTVTIAGLPENFKVTSQNGTVTENSGAYTCSNPADCTIVGYAAKNVIGIPFFTLTITANTQNSERQPTNLTARKSIPLRVFASPLQLNTKTPVGMIRGAANYNSPIGTVDYLGGTITPTTSAGQAFLNSPSAWDGTYALDNANYDIVKVTAYNRNGTSSEVSGHGLTITAANSVAAAMPTGSQKAQTLTLSSAGTDAIPRGTTSLAVELKVTDGHGIVRSATVNIPVVQKLEWAGPPFNRADSTVKLDTIGVQGAPYPAYYAQAKGGDGSFSTSLAEETVAIRTAVDADAKAKFNGGTSYTGYKGITPVYCKAQGKIQSDTRPKCFPIPGLGGTIPADNAWNNPLTADHQGLFMLSNGKLSGSIPVDAATGVHTAQVLVIDGSDQLIKKTFSIKVEKKLTLTIDNNNELPKGKKGVCYGSTTVKPDGDGKCPTTGDGSGVQVGTYGGTNGITAKCELIPQVAGLKVTCTGGKVTISGAPTQTYDGNATVKVALTGGAGQSVEKTVPLLIETDMIFKDHSAIGADVKVETQLDGTQKIEVNTTADGNKFPKVKLDIEGGVPPYTYHVENSDGSAVSPVPCPAGVTSTTSKPIMCYPIGTTGLVLDSEGNVHGTPIPGGNADGKLVVADSDTTSRTKKAAITVNIADQRPPQVYDLTINTTVGATSLSGSTQLVAEDPQNPTVDPSSSNWTPEQVRAASQKGFHAKEPVNTLGTVKGCSASSLPNWLTLGSNGAISLVNGEQVPIAAAGQTLRFCVWYVGPNGVNAPKPAVVSVNVTDQRRVTIDSGNGGTKEVKIGKPVNPDPTTLVEAKIPADMVGNTSKPITVKKLNPNGTACAGNDCKFTSDSAGFTDKSIDGLTVTGLNCTGSADPRSCSVTVTGTPTPQAAGNHQLSYQVILPNGQTQIISHTIYIPPYDLALSVEPMSPAVGGLEYLQTSKPVLAVGGSGKYWFQLWDPNYPVADASDPSNKAKVGNMDLVTTDNQVKLKWIPTTVDLAQAQQGNVPVTITVWDKDACHMRPADLVENKPGPASCPYQVTKTVKIPVHAAPETAEINVPDVTEGTRTPAPSVYTGSGRPELTLLNTVPTGNEDLFEFDANSGVVTLKASARPGTYTAVIRLTLPGVAIPFYRNVTFTVKEKTVTGPTPTPNPQPGYGSSAAGNSGAVYDDLVLRHGGRDRIGTSLEVLDYFSERFATPSLSKQNAVPAYSEYAGKVNRPWSDTAVLVRDDDYPDALVAGPLAANYNAPILMTPSKRVPQRVVETLRRHGFTKVILVGNSSAISAGAVSQLQNAGFQVQRLGGQDRYRTAGVVADHLLASRGRDKSDVYLATGVDFPDALSASSAAIKNAGVVLLTPRRTVDGTSQGWMNSAKTAKVVAVGGPAVTAAERSVHLDEKQVGADRYETAQKVASAYFPPNPGRIAVATGKDFPDATLAASLTARTGAPLVLTRVNTLTKPTTQFLTRNRASVRKVDLVGGTRAVSEKVRGEIYHALR</sequence>
<reference evidence="3 4" key="1">
    <citation type="submission" date="2018-06" db="EMBL/GenBank/DDBJ databases">
        <authorList>
            <consortium name="Pathogen Informatics"/>
            <person name="Doyle S."/>
        </authorList>
    </citation>
    <scope>NUCLEOTIDE SEQUENCE [LARGE SCALE GENOMIC DNA]</scope>
    <source>
        <strain evidence="3 4">NCTC11820</strain>
    </source>
</reference>
<dbReference type="InterPro" id="IPR013783">
    <property type="entry name" value="Ig-like_fold"/>
</dbReference>
<keyword evidence="3" id="KW-0378">Hydrolase</keyword>
<dbReference type="GO" id="GO:0008745">
    <property type="term" value="F:N-acetylmuramoyl-L-alanine amidase activity"/>
    <property type="evidence" value="ECO:0007669"/>
    <property type="project" value="UniProtKB-EC"/>
</dbReference>
<dbReference type="Gene3D" id="2.60.40.10">
    <property type="entry name" value="Immunoglobulins"/>
    <property type="match status" value="6"/>
</dbReference>
<keyword evidence="2" id="KW-0732">Signal</keyword>
<accession>A0A2X2Y659</accession>
<dbReference type="Proteomes" id="UP000250245">
    <property type="component" value="Unassembled WGS sequence"/>
</dbReference>
<evidence type="ECO:0000256" key="1">
    <source>
        <dbReference type="SAM" id="MobiDB-lite"/>
    </source>
</evidence>
<proteinExistence type="predicted"/>
<feature type="region of interest" description="Disordered" evidence="1">
    <location>
        <begin position="2305"/>
        <end position="2326"/>
    </location>
</feature>
<dbReference type="InterPro" id="IPR051922">
    <property type="entry name" value="Bact_Sporulation_Assoc"/>
</dbReference>
<feature type="signal peptide" evidence="2">
    <location>
        <begin position="1"/>
        <end position="29"/>
    </location>
</feature>
<dbReference type="PANTHER" id="PTHR30032:SF8">
    <property type="entry name" value="GERMINATION-SPECIFIC N-ACETYLMURAMOYL-L-ALANINE AMIDASE"/>
    <property type="match status" value="1"/>
</dbReference>
<dbReference type="InterPro" id="IPR007253">
    <property type="entry name" value="Cell_wall-bd_2"/>
</dbReference>
<feature type="region of interest" description="Disordered" evidence="1">
    <location>
        <begin position="3701"/>
        <end position="3721"/>
    </location>
</feature>
<feature type="region of interest" description="Disordered" evidence="1">
    <location>
        <begin position="556"/>
        <end position="581"/>
    </location>
</feature>
<name>A0A2X2Y659_9ACTO</name>
<evidence type="ECO:0000313" key="4">
    <source>
        <dbReference type="Proteomes" id="UP000250245"/>
    </source>
</evidence>
<dbReference type="Gene3D" id="3.40.50.12090">
    <property type="match status" value="1"/>
</dbReference>